<feature type="transmembrane region" description="Helical" evidence="1">
    <location>
        <begin position="63"/>
        <end position="87"/>
    </location>
</feature>
<organism evidence="2 3">
    <name type="scientific">Triangularia setosa</name>
    <dbReference type="NCBI Taxonomy" id="2587417"/>
    <lineage>
        <taxon>Eukaryota</taxon>
        <taxon>Fungi</taxon>
        <taxon>Dikarya</taxon>
        <taxon>Ascomycota</taxon>
        <taxon>Pezizomycotina</taxon>
        <taxon>Sordariomycetes</taxon>
        <taxon>Sordariomycetidae</taxon>
        <taxon>Sordariales</taxon>
        <taxon>Podosporaceae</taxon>
        <taxon>Triangularia</taxon>
    </lineage>
</organism>
<keyword evidence="1" id="KW-1133">Transmembrane helix</keyword>
<proteinExistence type="predicted"/>
<evidence type="ECO:0000256" key="1">
    <source>
        <dbReference type="SAM" id="Phobius"/>
    </source>
</evidence>
<accession>A0AAN7ABD7</accession>
<dbReference type="EMBL" id="MU866107">
    <property type="protein sequence ID" value="KAK4179935.1"/>
    <property type="molecule type" value="Genomic_DNA"/>
</dbReference>
<protein>
    <submittedName>
        <fullName evidence="2">Uncharacterized protein</fullName>
    </submittedName>
</protein>
<name>A0AAN7ABD7_9PEZI</name>
<keyword evidence="1" id="KW-0812">Transmembrane</keyword>
<keyword evidence="3" id="KW-1185">Reference proteome</keyword>
<sequence>MYYLYHAAIARSTPWFAWPGNAGLGTPSIDRTQRAARASTVGHAVDQEEKFFASVMFRHASRLAVLALLPSGVECIIQAAILLFLALGHPRRQRVVSYSSIGIGCGSPDLPSGITLPASNQWERARAWRALSCWSLTPLEGFLEPEGIGQARIQAPVHAGQRVSVSAVQPRTAAKPKESTPVMSGSVLSLVCRPGQAWSRTGSWDLVPAFLDQPPSPWLAEEHLQATAFCLRPWRLMLASDTEYYPHWRMKGQRAASQVYGTD</sequence>
<dbReference type="AlphaFoldDB" id="A0AAN7ABD7"/>
<evidence type="ECO:0000313" key="2">
    <source>
        <dbReference type="EMBL" id="KAK4179935.1"/>
    </source>
</evidence>
<reference evidence="2" key="1">
    <citation type="journal article" date="2023" name="Mol. Phylogenet. Evol.">
        <title>Genome-scale phylogeny and comparative genomics of the fungal order Sordariales.</title>
        <authorList>
            <person name="Hensen N."/>
            <person name="Bonometti L."/>
            <person name="Westerberg I."/>
            <person name="Brannstrom I.O."/>
            <person name="Guillou S."/>
            <person name="Cros-Aarteil S."/>
            <person name="Calhoun S."/>
            <person name="Haridas S."/>
            <person name="Kuo A."/>
            <person name="Mondo S."/>
            <person name="Pangilinan J."/>
            <person name="Riley R."/>
            <person name="LaButti K."/>
            <person name="Andreopoulos B."/>
            <person name="Lipzen A."/>
            <person name="Chen C."/>
            <person name="Yan M."/>
            <person name="Daum C."/>
            <person name="Ng V."/>
            <person name="Clum A."/>
            <person name="Steindorff A."/>
            <person name="Ohm R.A."/>
            <person name="Martin F."/>
            <person name="Silar P."/>
            <person name="Natvig D.O."/>
            <person name="Lalanne C."/>
            <person name="Gautier V."/>
            <person name="Ament-Velasquez S.L."/>
            <person name="Kruys A."/>
            <person name="Hutchinson M.I."/>
            <person name="Powell A.J."/>
            <person name="Barry K."/>
            <person name="Miller A.N."/>
            <person name="Grigoriev I.V."/>
            <person name="Debuchy R."/>
            <person name="Gladieux P."/>
            <person name="Hiltunen Thoren M."/>
            <person name="Johannesson H."/>
        </authorList>
    </citation>
    <scope>NUCLEOTIDE SEQUENCE</scope>
    <source>
        <strain evidence="2">CBS 892.96</strain>
    </source>
</reference>
<keyword evidence="1" id="KW-0472">Membrane</keyword>
<gene>
    <name evidence="2" type="ORF">QBC36DRAFT_375504</name>
</gene>
<evidence type="ECO:0000313" key="3">
    <source>
        <dbReference type="Proteomes" id="UP001302321"/>
    </source>
</evidence>
<comment type="caution">
    <text evidence="2">The sequence shown here is derived from an EMBL/GenBank/DDBJ whole genome shotgun (WGS) entry which is preliminary data.</text>
</comment>
<reference evidence="2" key="2">
    <citation type="submission" date="2023-05" db="EMBL/GenBank/DDBJ databases">
        <authorList>
            <consortium name="Lawrence Berkeley National Laboratory"/>
            <person name="Steindorff A."/>
            <person name="Hensen N."/>
            <person name="Bonometti L."/>
            <person name="Westerberg I."/>
            <person name="Brannstrom I.O."/>
            <person name="Guillou S."/>
            <person name="Cros-Aarteil S."/>
            <person name="Calhoun S."/>
            <person name="Haridas S."/>
            <person name="Kuo A."/>
            <person name="Mondo S."/>
            <person name="Pangilinan J."/>
            <person name="Riley R."/>
            <person name="Labutti K."/>
            <person name="Andreopoulos B."/>
            <person name="Lipzen A."/>
            <person name="Chen C."/>
            <person name="Yanf M."/>
            <person name="Daum C."/>
            <person name="Ng V."/>
            <person name="Clum A."/>
            <person name="Ohm R."/>
            <person name="Martin F."/>
            <person name="Silar P."/>
            <person name="Natvig D."/>
            <person name="Lalanne C."/>
            <person name="Gautier V."/>
            <person name="Ament-Velasquez S.L."/>
            <person name="Kruys A."/>
            <person name="Hutchinson M.I."/>
            <person name="Powell A.J."/>
            <person name="Barry K."/>
            <person name="Miller A.N."/>
            <person name="Grigoriev I.V."/>
            <person name="Debuchy R."/>
            <person name="Gladieux P."/>
            <person name="Thoren M.H."/>
            <person name="Johannesson H."/>
        </authorList>
    </citation>
    <scope>NUCLEOTIDE SEQUENCE</scope>
    <source>
        <strain evidence="2">CBS 892.96</strain>
    </source>
</reference>
<dbReference type="Proteomes" id="UP001302321">
    <property type="component" value="Unassembled WGS sequence"/>
</dbReference>